<evidence type="ECO:0000313" key="4">
    <source>
        <dbReference type="Proteomes" id="UP000523079"/>
    </source>
</evidence>
<feature type="compositionally biased region" description="Pro residues" evidence="1">
    <location>
        <begin position="25"/>
        <end position="37"/>
    </location>
</feature>
<evidence type="ECO:0000313" key="3">
    <source>
        <dbReference type="EMBL" id="MBA8793656.1"/>
    </source>
</evidence>
<feature type="transmembrane region" description="Helical" evidence="2">
    <location>
        <begin position="45"/>
        <end position="68"/>
    </location>
</feature>
<reference evidence="3 4" key="1">
    <citation type="submission" date="2020-07" db="EMBL/GenBank/DDBJ databases">
        <title>Sequencing the genomes of 1000 actinobacteria strains.</title>
        <authorList>
            <person name="Klenk H.-P."/>
        </authorList>
    </citation>
    <scope>NUCLEOTIDE SEQUENCE [LARGE SCALE GENOMIC DNA]</scope>
    <source>
        <strain evidence="3 4">DSM 100723</strain>
    </source>
</reference>
<evidence type="ECO:0000256" key="1">
    <source>
        <dbReference type="SAM" id="MobiDB-lite"/>
    </source>
</evidence>
<dbReference type="EMBL" id="JACGWT010000002">
    <property type="protein sequence ID" value="MBA8793656.1"/>
    <property type="molecule type" value="Genomic_DNA"/>
</dbReference>
<sequence length="229" mass="24759">MTVPEPPPRWRADDPVDPHWSAPSPAQPHPAWPAPPEPPPRRRRLVLVLAPVVGLALLVALTAGFGGFRQRTDRVHDVAVGGPISTGPYVFTLQRATAQSVDSLGQRIVRVIVYGTVANTGDEGQTPSTSQFYGKKPTDPSYASVQYVNVGTSSDGTGGQTVTPGLPPVELRLIYEFDGRWTPTDSFRVVITDLTQVDRTLGGKDPHLEPDPDTAYRVTVPVRVLPRSS</sequence>
<dbReference type="Proteomes" id="UP000523079">
    <property type="component" value="Unassembled WGS sequence"/>
</dbReference>
<evidence type="ECO:0000256" key="2">
    <source>
        <dbReference type="SAM" id="Phobius"/>
    </source>
</evidence>
<feature type="compositionally biased region" description="Basic and acidic residues" evidence="1">
    <location>
        <begin position="8"/>
        <end position="17"/>
    </location>
</feature>
<accession>A0A7W3IR21</accession>
<comment type="caution">
    <text evidence="3">The sequence shown here is derived from an EMBL/GenBank/DDBJ whole genome shotgun (WGS) entry which is preliminary data.</text>
</comment>
<dbReference type="AlphaFoldDB" id="A0A7W3IR21"/>
<gene>
    <name evidence="3" type="ORF">FHX74_001261</name>
</gene>
<dbReference type="RefSeq" id="WP_182559247.1">
    <property type="nucleotide sequence ID" value="NZ_JACGWT010000002.1"/>
</dbReference>
<organism evidence="3 4">
    <name type="scientific">Microlunatus kandeliicorticis</name>
    <dbReference type="NCBI Taxonomy" id="1759536"/>
    <lineage>
        <taxon>Bacteria</taxon>
        <taxon>Bacillati</taxon>
        <taxon>Actinomycetota</taxon>
        <taxon>Actinomycetes</taxon>
        <taxon>Propionibacteriales</taxon>
        <taxon>Propionibacteriaceae</taxon>
        <taxon>Microlunatus</taxon>
    </lineage>
</organism>
<keyword evidence="4" id="KW-1185">Reference proteome</keyword>
<keyword evidence="2" id="KW-0812">Transmembrane</keyword>
<keyword evidence="2" id="KW-0472">Membrane</keyword>
<keyword evidence="2" id="KW-1133">Transmembrane helix</keyword>
<proteinExistence type="predicted"/>
<protein>
    <submittedName>
        <fullName evidence="3">Uncharacterized protein</fullName>
    </submittedName>
</protein>
<feature type="region of interest" description="Disordered" evidence="1">
    <location>
        <begin position="1"/>
        <end position="37"/>
    </location>
</feature>
<name>A0A7W3IR21_9ACTN</name>